<dbReference type="PRINTS" id="PR00153">
    <property type="entry name" value="CSAPPISMRASE"/>
</dbReference>
<dbReference type="InterPro" id="IPR044666">
    <property type="entry name" value="Cyclophilin_A-like"/>
</dbReference>
<keyword evidence="3 4" id="KW-0413">Isomerase</keyword>
<dbReference type="InterPro" id="IPR029000">
    <property type="entry name" value="Cyclophilin-like_dom_sf"/>
</dbReference>
<protein>
    <recommendedName>
        <fullName evidence="4">Peptidyl-prolyl cis-trans isomerase</fullName>
        <shortName evidence="4">PPIase</shortName>
        <ecNumber evidence="4">5.2.1.8</ecNumber>
    </recommendedName>
</protein>
<reference evidence="7" key="1">
    <citation type="submission" date="2020-02" db="EMBL/GenBank/DDBJ databases">
        <authorList>
            <person name="Meier V. D."/>
        </authorList>
    </citation>
    <scope>NUCLEOTIDE SEQUENCE</scope>
    <source>
        <strain evidence="7">AVDCRST_MAG49</strain>
    </source>
</reference>
<feature type="region of interest" description="Disordered" evidence="5">
    <location>
        <begin position="30"/>
        <end position="95"/>
    </location>
</feature>
<dbReference type="GO" id="GO:0003755">
    <property type="term" value="F:peptidyl-prolyl cis-trans isomerase activity"/>
    <property type="evidence" value="ECO:0007669"/>
    <property type="project" value="UniProtKB-UniRule"/>
</dbReference>
<feature type="signal peptide" evidence="4">
    <location>
        <begin position="1"/>
        <end position="19"/>
    </location>
</feature>
<comment type="function">
    <text evidence="4">PPIases accelerate the folding of proteins. It catalyzes the cis-trans isomerization of proline imidic peptide bonds in oligopeptides.</text>
</comment>
<keyword evidence="4" id="KW-0732">Signal</keyword>
<dbReference type="InterPro" id="IPR002130">
    <property type="entry name" value="Cyclophilin-type_PPIase_dom"/>
</dbReference>
<dbReference type="InterPro" id="IPR020892">
    <property type="entry name" value="Cyclophilin-type_PPIase_CS"/>
</dbReference>
<evidence type="ECO:0000256" key="1">
    <source>
        <dbReference type="ARBA" id="ARBA00007365"/>
    </source>
</evidence>
<evidence type="ECO:0000256" key="2">
    <source>
        <dbReference type="ARBA" id="ARBA00023110"/>
    </source>
</evidence>
<dbReference type="EC" id="5.2.1.8" evidence="4"/>
<dbReference type="PROSITE" id="PS51257">
    <property type="entry name" value="PROKAR_LIPOPROTEIN"/>
    <property type="match status" value="1"/>
</dbReference>
<sequence length="259" mass="26632">MRGNWLAMRSWRRALVALAAVVVLGGCGGDEEAEPTATSEPVTTPTVASAALPAPPAGPGTPIPNDGDVASGCWQEGQRTSDGRQPLQWTAPPAPVIDPARQYTATLQTSQGAITVQLLPSLSPGTVNNFVCLARAGYYADVPFHRIIQGFVIQGGDPTGSGSGGPGYEFADEPVPVPYEAGMLAMANAGPDTNGSQFFIILGGGAAQLQPLYNLFGRVVGGQEVVDAIAAVPVGPSQRGEPSVPRQPVTLQQVTIAAH</sequence>
<dbReference type="SUPFAM" id="SSF50891">
    <property type="entry name" value="Cyclophilin-like"/>
    <property type="match status" value="1"/>
</dbReference>
<evidence type="ECO:0000256" key="5">
    <source>
        <dbReference type="SAM" id="MobiDB-lite"/>
    </source>
</evidence>
<feature type="domain" description="PPIase cyclophilin-type" evidence="6">
    <location>
        <begin position="112"/>
        <end position="256"/>
    </location>
</feature>
<evidence type="ECO:0000256" key="3">
    <source>
        <dbReference type="ARBA" id="ARBA00023235"/>
    </source>
</evidence>
<dbReference type="CDD" id="cd00317">
    <property type="entry name" value="cyclophilin"/>
    <property type="match status" value="1"/>
</dbReference>
<gene>
    <name evidence="7" type="ORF">AVDCRST_MAG49-4283</name>
</gene>
<comment type="catalytic activity">
    <reaction evidence="4">
        <text>[protein]-peptidylproline (omega=180) = [protein]-peptidylproline (omega=0)</text>
        <dbReference type="Rhea" id="RHEA:16237"/>
        <dbReference type="Rhea" id="RHEA-COMP:10747"/>
        <dbReference type="Rhea" id="RHEA-COMP:10748"/>
        <dbReference type="ChEBI" id="CHEBI:83833"/>
        <dbReference type="ChEBI" id="CHEBI:83834"/>
        <dbReference type="EC" id="5.2.1.8"/>
    </reaction>
</comment>
<name>A0A6J4VEC0_9BACT</name>
<dbReference type="AlphaFoldDB" id="A0A6J4VEC0"/>
<dbReference type="PROSITE" id="PS50072">
    <property type="entry name" value="CSA_PPIASE_2"/>
    <property type="match status" value="1"/>
</dbReference>
<dbReference type="EMBL" id="CADCWG010000308">
    <property type="protein sequence ID" value="CAA9576769.1"/>
    <property type="molecule type" value="Genomic_DNA"/>
</dbReference>
<evidence type="ECO:0000313" key="7">
    <source>
        <dbReference type="EMBL" id="CAA9576769.1"/>
    </source>
</evidence>
<keyword evidence="2 4" id="KW-0697">Rotamase</keyword>
<proteinExistence type="inferred from homology"/>
<comment type="similarity">
    <text evidence="1 4">Belongs to the cyclophilin-type PPIase family.</text>
</comment>
<feature type="compositionally biased region" description="Pro residues" evidence="5">
    <location>
        <begin position="53"/>
        <end position="62"/>
    </location>
</feature>
<dbReference type="PANTHER" id="PTHR45625:SF4">
    <property type="entry name" value="PEPTIDYLPROLYL ISOMERASE DOMAIN AND WD REPEAT-CONTAINING PROTEIN 1"/>
    <property type="match status" value="1"/>
</dbReference>
<feature type="chain" id="PRO_5027134693" description="Peptidyl-prolyl cis-trans isomerase" evidence="4">
    <location>
        <begin position="20"/>
        <end position="259"/>
    </location>
</feature>
<evidence type="ECO:0000256" key="4">
    <source>
        <dbReference type="RuleBase" id="RU363019"/>
    </source>
</evidence>
<accession>A0A6J4VEC0</accession>
<feature type="compositionally biased region" description="Low complexity" evidence="5">
    <location>
        <begin position="41"/>
        <end position="52"/>
    </location>
</feature>
<organism evidence="7">
    <name type="scientific">uncultured Thermomicrobiales bacterium</name>
    <dbReference type="NCBI Taxonomy" id="1645740"/>
    <lineage>
        <taxon>Bacteria</taxon>
        <taxon>Pseudomonadati</taxon>
        <taxon>Thermomicrobiota</taxon>
        <taxon>Thermomicrobia</taxon>
        <taxon>Thermomicrobiales</taxon>
        <taxon>environmental samples</taxon>
    </lineage>
</organism>
<dbReference type="PANTHER" id="PTHR45625">
    <property type="entry name" value="PEPTIDYL-PROLYL CIS-TRANS ISOMERASE-RELATED"/>
    <property type="match status" value="1"/>
</dbReference>
<dbReference type="GO" id="GO:0006457">
    <property type="term" value="P:protein folding"/>
    <property type="evidence" value="ECO:0007669"/>
    <property type="project" value="InterPro"/>
</dbReference>
<dbReference type="Gene3D" id="2.40.100.10">
    <property type="entry name" value="Cyclophilin-like"/>
    <property type="match status" value="1"/>
</dbReference>
<dbReference type="PROSITE" id="PS00170">
    <property type="entry name" value="CSA_PPIASE_1"/>
    <property type="match status" value="1"/>
</dbReference>
<evidence type="ECO:0000259" key="6">
    <source>
        <dbReference type="PROSITE" id="PS50072"/>
    </source>
</evidence>
<dbReference type="Pfam" id="PF00160">
    <property type="entry name" value="Pro_isomerase"/>
    <property type="match status" value="1"/>
</dbReference>